<dbReference type="PANTHER" id="PTHR33122">
    <property type="entry name" value="LIPID BINDING PROTEIN-RELATED"/>
    <property type="match status" value="1"/>
</dbReference>
<accession>A0ABR2CB86</accession>
<name>A0ABR2CB86_9ROSI</name>
<evidence type="ECO:0000256" key="1">
    <source>
        <dbReference type="SAM" id="SignalP"/>
    </source>
</evidence>
<dbReference type="EMBL" id="JBBPBM010000058">
    <property type="protein sequence ID" value="KAK8516511.1"/>
    <property type="molecule type" value="Genomic_DNA"/>
</dbReference>
<dbReference type="InterPro" id="IPR039265">
    <property type="entry name" value="DIR1-like"/>
</dbReference>
<feature type="chain" id="PRO_5047482655" description="Bifunctional inhibitor/plant lipid transfer protein/seed storage helical domain-containing protein" evidence="1">
    <location>
        <begin position="33"/>
        <end position="112"/>
    </location>
</feature>
<dbReference type="SMART" id="SM00499">
    <property type="entry name" value="AAI"/>
    <property type="match status" value="1"/>
</dbReference>
<dbReference type="Gene3D" id="1.10.110.10">
    <property type="entry name" value="Plant lipid-transfer and hydrophobic proteins"/>
    <property type="match status" value="1"/>
</dbReference>
<evidence type="ECO:0000313" key="4">
    <source>
        <dbReference type="Proteomes" id="UP001472677"/>
    </source>
</evidence>
<proteinExistence type="predicted"/>
<keyword evidence="4" id="KW-1185">Reference proteome</keyword>
<keyword evidence="1" id="KW-0732">Signal</keyword>
<comment type="caution">
    <text evidence="3">The sequence shown here is derived from an EMBL/GenBank/DDBJ whole genome shotgun (WGS) entry which is preliminary data.</text>
</comment>
<dbReference type="Proteomes" id="UP001472677">
    <property type="component" value="Unassembled WGS sequence"/>
</dbReference>
<dbReference type="SUPFAM" id="SSF47699">
    <property type="entry name" value="Bifunctional inhibitor/lipid-transfer protein/seed storage 2S albumin"/>
    <property type="match status" value="1"/>
</dbReference>
<organism evidence="3 4">
    <name type="scientific">Hibiscus sabdariffa</name>
    <name type="common">roselle</name>
    <dbReference type="NCBI Taxonomy" id="183260"/>
    <lineage>
        <taxon>Eukaryota</taxon>
        <taxon>Viridiplantae</taxon>
        <taxon>Streptophyta</taxon>
        <taxon>Embryophyta</taxon>
        <taxon>Tracheophyta</taxon>
        <taxon>Spermatophyta</taxon>
        <taxon>Magnoliopsida</taxon>
        <taxon>eudicotyledons</taxon>
        <taxon>Gunneridae</taxon>
        <taxon>Pentapetalae</taxon>
        <taxon>rosids</taxon>
        <taxon>malvids</taxon>
        <taxon>Malvales</taxon>
        <taxon>Malvaceae</taxon>
        <taxon>Malvoideae</taxon>
        <taxon>Hibiscus</taxon>
    </lineage>
</organism>
<dbReference type="PANTHER" id="PTHR33122:SF33">
    <property type="entry name" value="BIFUNCTIONAL INHIBITOR_LIPID-TRANSFER PROTEIN_SEED STORAGE 2S ALBUMIN SUPERFAMILY PROTEIN"/>
    <property type="match status" value="1"/>
</dbReference>
<dbReference type="InterPro" id="IPR036312">
    <property type="entry name" value="Bifun_inhib/LTP/seed_sf"/>
</dbReference>
<sequence length="112" mass="12055">MKLLLLLGSNSKAVPFMVLMLVFTGMVEQGQGSTCHNTFLTALVQLIPCRAAVTPFSRIPLSDTCCNAIKTLGQPCLCILVNGPPITGVDRNMARQLPQKCSANFEPCDAMK</sequence>
<feature type="domain" description="Bifunctional inhibitor/plant lipid transfer protein/seed storage helical" evidence="2">
    <location>
        <begin position="35"/>
        <end position="108"/>
    </location>
</feature>
<evidence type="ECO:0000259" key="2">
    <source>
        <dbReference type="SMART" id="SM00499"/>
    </source>
</evidence>
<dbReference type="InterPro" id="IPR016140">
    <property type="entry name" value="Bifunc_inhib/LTP/seed_store"/>
</dbReference>
<dbReference type="Pfam" id="PF00234">
    <property type="entry name" value="Tryp_alpha_amyl"/>
    <property type="match status" value="1"/>
</dbReference>
<gene>
    <name evidence="3" type="ORF">V6N12_038751</name>
</gene>
<protein>
    <recommendedName>
        <fullName evidence="2">Bifunctional inhibitor/plant lipid transfer protein/seed storage helical domain-containing protein</fullName>
    </recommendedName>
</protein>
<evidence type="ECO:0000313" key="3">
    <source>
        <dbReference type="EMBL" id="KAK8516511.1"/>
    </source>
</evidence>
<reference evidence="3 4" key="1">
    <citation type="journal article" date="2024" name="G3 (Bethesda)">
        <title>Genome assembly of Hibiscus sabdariffa L. provides insights into metabolisms of medicinal natural products.</title>
        <authorList>
            <person name="Kim T."/>
        </authorList>
    </citation>
    <scope>NUCLEOTIDE SEQUENCE [LARGE SCALE GENOMIC DNA]</scope>
    <source>
        <strain evidence="3">TK-2024</strain>
        <tissue evidence="3">Old leaves</tissue>
    </source>
</reference>
<feature type="signal peptide" evidence="1">
    <location>
        <begin position="1"/>
        <end position="32"/>
    </location>
</feature>